<feature type="chain" id="PRO_5013641939" evidence="1">
    <location>
        <begin position="20"/>
        <end position="129"/>
    </location>
</feature>
<dbReference type="AlphaFoldDB" id="A0A2H3DQL3"/>
<gene>
    <name evidence="2" type="ORF">ARMGADRAFT_149916</name>
</gene>
<protein>
    <submittedName>
        <fullName evidence="2">Uncharacterized protein</fullName>
    </submittedName>
</protein>
<keyword evidence="3" id="KW-1185">Reference proteome</keyword>
<name>A0A2H3DQL3_ARMGA</name>
<dbReference type="InParanoid" id="A0A2H3DQL3"/>
<feature type="signal peptide" evidence="1">
    <location>
        <begin position="1"/>
        <end position="19"/>
    </location>
</feature>
<keyword evidence="1" id="KW-0732">Signal</keyword>
<organism evidence="2 3">
    <name type="scientific">Armillaria gallica</name>
    <name type="common">Bulbous honey fungus</name>
    <name type="synonym">Armillaria bulbosa</name>
    <dbReference type="NCBI Taxonomy" id="47427"/>
    <lineage>
        <taxon>Eukaryota</taxon>
        <taxon>Fungi</taxon>
        <taxon>Dikarya</taxon>
        <taxon>Basidiomycota</taxon>
        <taxon>Agaricomycotina</taxon>
        <taxon>Agaricomycetes</taxon>
        <taxon>Agaricomycetidae</taxon>
        <taxon>Agaricales</taxon>
        <taxon>Marasmiineae</taxon>
        <taxon>Physalacriaceae</taxon>
        <taxon>Armillaria</taxon>
    </lineage>
</organism>
<proteinExistence type="predicted"/>
<reference evidence="3" key="1">
    <citation type="journal article" date="2017" name="Nat. Ecol. Evol.">
        <title>Genome expansion and lineage-specific genetic innovations in the forest pathogenic fungi Armillaria.</title>
        <authorList>
            <person name="Sipos G."/>
            <person name="Prasanna A.N."/>
            <person name="Walter M.C."/>
            <person name="O'Connor E."/>
            <person name="Balint B."/>
            <person name="Krizsan K."/>
            <person name="Kiss B."/>
            <person name="Hess J."/>
            <person name="Varga T."/>
            <person name="Slot J."/>
            <person name="Riley R."/>
            <person name="Boka B."/>
            <person name="Rigling D."/>
            <person name="Barry K."/>
            <person name="Lee J."/>
            <person name="Mihaltcheva S."/>
            <person name="LaButti K."/>
            <person name="Lipzen A."/>
            <person name="Waldron R."/>
            <person name="Moloney N.M."/>
            <person name="Sperisen C."/>
            <person name="Kredics L."/>
            <person name="Vagvoelgyi C."/>
            <person name="Patrignani A."/>
            <person name="Fitzpatrick D."/>
            <person name="Nagy I."/>
            <person name="Doyle S."/>
            <person name="Anderson J.B."/>
            <person name="Grigoriev I.V."/>
            <person name="Gueldener U."/>
            <person name="Muensterkoetter M."/>
            <person name="Nagy L.G."/>
        </authorList>
    </citation>
    <scope>NUCLEOTIDE SEQUENCE [LARGE SCALE GENOMIC DNA]</scope>
    <source>
        <strain evidence="3">Ar21-2</strain>
    </source>
</reference>
<evidence type="ECO:0000313" key="3">
    <source>
        <dbReference type="Proteomes" id="UP000217790"/>
    </source>
</evidence>
<dbReference type="EMBL" id="KZ293657">
    <property type="protein sequence ID" value="PBK93148.1"/>
    <property type="molecule type" value="Genomic_DNA"/>
</dbReference>
<sequence>MHLSASVSLLLVYFRDADALCVVGLAASDGDIFDRTEAQRLKHVCLHLEVSILIELAMCCWCLYLACDYRFESAHSNLIAPPSELGWRVDDLTDEQLRQRLQAEAPTACHQTKMDETRSHVFALTGKLV</sequence>
<evidence type="ECO:0000256" key="1">
    <source>
        <dbReference type="SAM" id="SignalP"/>
    </source>
</evidence>
<evidence type="ECO:0000313" key="2">
    <source>
        <dbReference type="EMBL" id="PBK93148.1"/>
    </source>
</evidence>
<dbReference type="Proteomes" id="UP000217790">
    <property type="component" value="Unassembled WGS sequence"/>
</dbReference>
<accession>A0A2H3DQL3</accession>